<dbReference type="SUPFAM" id="SSF51735">
    <property type="entry name" value="NAD(P)-binding Rossmann-fold domains"/>
    <property type="match status" value="1"/>
</dbReference>
<protein>
    <recommendedName>
        <fullName evidence="3">alcohol dehydrogenase</fullName>
        <ecNumber evidence="3">1.1.1.1</ecNumber>
    </recommendedName>
</protein>
<evidence type="ECO:0000313" key="11">
    <source>
        <dbReference type="Proteomes" id="UP001629113"/>
    </source>
</evidence>
<evidence type="ECO:0000256" key="3">
    <source>
        <dbReference type="ARBA" id="ARBA00013190"/>
    </source>
</evidence>
<dbReference type="Gene3D" id="3.90.180.10">
    <property type="entry name" value="Medium-chain alcohol dehydrogenases, catalytic domain"/>
    <property type="match status" value="1"/>
</dbReference>
<accession>A0ABR4PSV9</accession>
<dbReference type="InterPro" id="IPR013154">
    <property type="entry name" value="ADH-like_N"/>
</dbReference>
<evidence type="ECO:0000256" key="5">
    <source>
        <dbReference type="ARBA" id="ARBA00022833"/>
    </source>
</evidence>
<keyword evidence="7" id="KW-0520">NAD</keyword>
<gene>
    <name evidence="10" type="ORF">PVAG01_03211</name>
</gene>
<reference evidence="10 11" key="1">
    <citation type="submission" date="2024-06" db="EMBL/GenBank/DDBJ databases">
        <title>Complete genome of Phlyctema vagabunda strain 19-DSS-EL-015.</title>
        <authorList>
            <person name="Fiorenzani C."/>
        </authorList>
    </citation>
    <scope>NUCLEOTIDE SEQUENCE [LARGE SCALE GENOMIC DNA]</scope>
    <source>
        <strain evidence="10 11">19-DSS-EL-015</strain>
    </source>
</reference>
<dbReference type="EC" id="1.1.1.1" evidence="3"/>
<dbReference type="Pfam" id="PF08240">
    <property type="entry name" value="ADH_N"/>
    <property type="match status" value="1"/>
</dbReference>
<evidence type="ECO:0000313" key="10">
    <source>
        <dbReference type="EMBL" id="KAL3426420.1"/>
    </source>
</evidence>
<dbReference type="Proteomes" id="UP001629113">
    <property type="component" value="Unassembled WGS sequence"/>
</dbReference>
<evidence type="ECO:0000256" key="1">
    <source>
        <dbReference type="ARBA" id="ARBA00001947"/>
    </source>
</evidence>
<evidence type="ECO:0000256" key="8">
    <source>
        <dbReference type="SAM" id="MobiDB-lite"/>
    </source>
</evidence>
<keyword evidence="4" id="KW-0479">Metal-binding</keyword>
<keyword evidence="5" id="KW-0862">Zinc</keyword>
<comment type="caution">
    <text evidence="10">The sequence shown here is derived from an EMBL/GenBank/DDBJ whole genome shotgun (WGS) entry which is preliminary data.</text>
</comment>
<keyword evidence="6" id="KW-0560">Oxidoreductase</keyword>
<name>A0ABR4PSV9_9HELO</name>
<dbReference type="InterPro" id="IPR013149">
    <property type="entry name" value="ADH-like_C"/>
</dbReference>
<feature type="domain" description="Enoyl reductase (ER)" evidence="9">
    <location>
        <begin position="70"/>
        <end position="433"/>
    </location>
</feature>
<dbReference type="PANTHER" id="PTHR42940:SF3">
    <property type="entry name" value="ALCOHOL DEHYDROGENASE 1-RELATED"/>
    <property type="match status" value="1"/>
</dbReference>
<dbReference type="SUPFAM" id="SSF50129">
    <property type="entry name" value="GroES-like"/>
    <property type="match status" value="1"/>
</dbReference>
<comment type="similarity">
    <text evidence="2">Belongs to the zinc-containing alcohol dehydrogenase family.</text>
</comment>
<evidence type="ECO:0000256" key="7">
    <source>
        <dbReference type="ARBA" id="ARBA00023027"/>
    </source>
</evidence>
<evidence type="ECO:0000256" key="2">
    <source>
        <dbReference type="ARBA" id="ARBA00008072"/>
    </source>
</evidence>
<evidence type="ECO:0000256" key="6">
    <source>
        <dbReference type="ARBA" id="ARBA00023002"/>
    </source>
</evidence>
<evidence type="ECO:0000259" key="9">
    <source>
        <dbReference type="SMART" id="SM00829"/>
    </source>
</evidence>
<proteinExistence type="inferred from homology"/>
<dbReference type="InterPro" id="IPR011032">
    <property type="entry name" value="GroES-like_sf"/>
</dbReference>
<dbReference type="InterPro" id="IPR020843">
    <property type="entry name" value="ER"/>
</dbReference>
<sequence length="450" mass="47411">MFELIDSLLVSIVRNWNLFHQGKTPTGSAREVAHHQELPSEPPIPRTADKLQCPVDLPTSSLAAQVQIRGMTPVTFAQQAIPQLKPGQLLVQLSHSGVCGTDYATYSGSLGEADGVTGFVAPHIGGHEGIGTVIAMCSPVEDLETLATSSNKRPPEMFQLGQRVGVRWMSQTCEKCTYCRLGRGELCASGRATSVHENGTFQQFCVVHSSCAVRIPSSVSAESAAAMMCAGSTAHTAVKQLASLVPPTSKQKATVAIIGAGGSIGHLAIEFALLFGFEVIAVDKGTEKRDLCLGQGASRYFDAASASPEHIIDSIRELTAAEGYGGVEGVIVAAGGSIAPSNMGLEMLRPLGVLVLLGNPSPETHLSVHLPMALIKSIKIVSTLMSGRQDCEEALGHLATGKIHPRLATRSFFDLDTVLRDVKAGNTLGKIILELPRSEVSMGDSGEGEL</sequence>
<comment type="cofactor">
    <cofactor evidence="1">
        <name>Zn(2+)</name>
        <dbReference type="ChEBI" id="CHEBI:29105"/>
    </cofactor>
</comment>
<organism evidence="10 11">
    <name type="scientific">Phlyctema vagabunda</name>
    <dbReference type="NCBI Taxonomy" id="108571"/>
    <lineage>
        <taxon>Eukaryota</taxon>
        <taxon>Fungi</taxon>
        <taxon>Dikarya</taxon>
        <taxon>Ascomycota</taxon>
        <taxon>Pezizomycotina</taxon>
        <taxon>Leotiomycetes</taxon>
        <taxon>Helotiales</taxon>
        <taxon>Dermateaceae</taxon>
        <taxon>Phlyctema</taxon>
    </lineage>
</organism>
<dbReference type="SMART" id="SM00829">
    <property type="entry name" value="PKS_ER"/>
    <property type="match status" value="1"/>
</dbReference>
<dbReference type="Gene3D" id="3.40.50.720">
    <property type="entry name" value="NAD(P)-binding Rossmann-like Domain"/>
    <property type="match status" value="1"/>
</dbReference>
<evidence type="ECO:0000256" key="4">
    <source>
        <dbReference type="ARBA" id="ARBA00022723"/>
    </source>
</evidence>
<dbReference type="PANTHER" id="PTHR42940">
    <property type="entry name" value="ALCOHOL DEHYDROGENASE 1-RELATED"/>
    <property type="match status" value="1"/>
</dbReference>
<feature type="region of interest" description="Disordered" evidence="8">
    <location>
        <begin position="25"/>
        <end position="46"/>
    </location>
</feature>
<dbReference type="Pfam" id="PF00107">
    <property type="entry name" value="ADH_zinc_N"/>
    <property type="match status" value="1"/>
</dbReference>
<dbReference type="EMBL" id="JBFCZG010000002">
    <property type="protein sequence ID" value="KAL3426420.1"/>
    <property type="molecule type" value="Genomic_DNA"/>
</dbReference>
<dbReference type="InterPro" id="IPR036291">
    <property type="entry name" value="NAD(P)-bd_dom_sf"/>
</dbReference>
<keyword evidence="11" id="KW-1185">Reference proteome</keyword>